<protein>
    <recommendedName>
        <fullName evidence="4">Myb-like domain-containing protein</fullName>
    </recommendedName>
</protein>
<evidence type="ECO:0000256" key="1">
    <source>
        <dbReference type="SAM" id="MobiDB-lite"/>
    </source>
</evidence>
<evidence type="ECO:0008006" key="4">
    <source>
        <dbReference type="Google" id="ProtNLM"/>
    </source>
</evidence>
<dbReference type="GeneID" id="85312619"/>
<sequence>MCRMILRRHCPGCGMLVGTDVLPDDYGHASAPAVCRDAIVASWALGGGGNPLEYRCINRLCRYNLGLVAVDLATIQERYGARGLDADFSDFVAVDLGHMAEETMPAEGSTQVGSPTHLPAQGDVYLADPAAPEAAHMPAHLNFGAHQHHHHHFVGPPAPDQIPVPAQIPVPDQIPVPPQFAAAAAAAATQTRRRLKWGKEDDAILRDGRNAVPPMTHENIARLMNGRHTKAACESRWVVLRVADEKKKKEEQDRLDRQDPPPL</sequence>
<gene>
    <name evidence="2" type="ORF">QBC33DRAFT_553637</name>
</gene>
<evidence type="ECO:0000313" key="3">
    <source>
        <dbReference type="Proteomes" id="UP001244011"/>
    </source>
</evidence>
<feature type="region of interest" description="Disordered" evidence="1">
    <location>
        <begin position="244"/>
        <end position="263"/>
    </location>
</feature>
<organism evidence="2 3">
    <name type="scientific">Phialemonium atrogriseum</name>
    <dbReference type="NCBI Taxonomy" id="1093897"/>
    <lineage>
        <taxon>Eukaryota</taxon>
        <taxon>Fungi</taxon>
        <taxon>Dikarya</taxon>
        <taxon>Ascomycota</taxon>
        <taxon>Pezizomycotina</taxon>
        <taxon>Sordariomycetes</taxon>
        <taxon>Sordariomycetidae</taxon>
        <taxon>Cephalothecales</taxon>
        <taxon>Cephalothecaceae</taxon>
        <taxon>Phialemonium</taxon>
    </lineage>
</organism>
<evidence type="ECO:0000313" key="2">
    <source>
        <dbReference type="EMBL" id="KAK1772181.1"/>
    </source>
</evidence>
<reference evidence="2" key="1">
    <citation type="submission" date="2023-06" db="EMBL/GenBank/DDBJ databases">
        <title>Genome-scale phylogeny and comparative genomics of the fungal order Sordariales.</title>
        <authorList>
            <consortium name="Lawrence Berkeley National Laboratory"/>
            <person name="Hensen N."/>
            <person name="Bonometti L."/>
            <person name="Westerberg I."/>
            <person name="Brannstrom I.O."/>
            <person name="Guillou S."/>
            <person name="Cros-Aarteil S."/>
            <person name="Calhoun S."/>
            <person name="Haridas S."/>
            <person name="Kuo A."/>
            <person name="Mondo S."/>
            <person name="Pangilinan J."/>
            <person name="Riley R."/>
            <person name="Labutti K."/>
            <person name="Andreopoulos B."/>
            <person name="Lipzen A."/>
            <person name="Chen C."/>
            <person name="Yanf M."/>
            <person name="Daum C."/>
            <person name="Ng V."/>
            <person name="Clum A."/>
            <person name="Steindorff A."/>
            <person name="Ohm R."/>
            <person name="Martin F."/>
            <person name="Silar P."/>
            <person name="Natvig D."/>
            <person name="Lalanne C."/>
            <person name="Gautier V."/>
            <person name="Ament-Velasquez S.L."/>
            <person name="Kruys A."/>
            <person name="Hutchinson M.I."/>
            <person name="Powell A.J."/>
            <person name="Barry K."/>
            <person name="Miller A.N."/>
            <person name="Grigoriev I.V."/>
            <person name="Debuchy R."/>
            <person name="Gladieux P."/>
            <person name="Thoren M.H."/>
            <person name="Johannesson H."/>
        </authorList>
    </citation>
    <scope>NUCLEOTIDE SEQUENCE</scope>
    <source>
        <strain evidence="2">8032-3</strain>
    </source>
</reference>
<proteinExistence type="predicted"/>
<dbReference type="EMBL" id="MU838997">
    <property type="protein sequence ID" value="KAK1772181.1"/>
    <property type="molecule type" value="Genomic_DNA"/>
</dbReference>
<comment type="caution">
    <text evidence="2">The sequence shown here is derived from an EMBL/GenBank/DDBJ whole genome shotgun (WGS) entry which is preliminary data.</text>
</comment>
<dbReference type="Proteomes" id="UP001244011">
    <property type="component" value="Unassembled WGS sequence"/>
</dbReference>
<accession>A0AAJ0FL14</accession>
<dbReference type="AlphaFoldDB" id="A0AAJ0FL14"/>
<dbReference type="RefSeq" id="XP_060288394.1">
    <property type="nucleotide sequence ID" value="XM_060429432.1"/>
</dbReference>
<keyword evidence="3" id="KW-1185">Reference proteome</keyword>
<name>A0AAJ0FL14_9PEZI</name>